<dbReference type="EMBL" id="KI630643">
    <property type="protein sequence ID" value="EYU34955.1"/>
    <property type="molecule type" value="Genomic_DNA"/>
</dbReference>
<organism evidence="2 3">
    <name type="scientific">Erythranthe guttata</name>
    <name type="common">Yellow monkey flower</name>
    <name type="synonym">Mimulus guttatus</name>
    <dbReference type="NCBI Taxonomy" id="4155"/>
    <lineage>
        <taxon>Eukaryota</taxon>
        <taxon>Viridiplantae</taxon>
        <taxon>Streptophyta</taxon>
        <taxon>Embryophyta</taxon>
        <taxon>Tracheophyta</taxon>
        <taxon>Spermatophyta</taxon>
        <taxon>Magnoliopsida</taxon>
        <taxon>eudicotyledons</taxon>
        <taxon>Gunneridae</taxon>
        <taxon>Pentapetalae</taxon>
        <taxon>asterids</taxon>
        <taxon>lamiids</taxon>
        <taxon>Lamiales</taxon>
        <taxon>Phrymaceae</taxon>
        <taxon>Erythranthe</taxon>
    </lineage>
</organism>
<proteinExistence type="predicted"/>
<protein>
    <submittedName>
        <fullName evidence="2">Uncharacterized protein</fullName>
    </submittedName>
</protein>
<feature type="region of interest" description="Disordered" evidence="1">
    <location>
        <begin position="80"/>
        <end position="127"/>
    </location>
</feature>
<dbReference type="PANTHER" id="PTHR34190:SF10">
    <property type="entry name" value="TERNARY COMPLEX FACTOR MIP1 LEUCINE-ZIPPER DOMAIN-CONTAINING PROTEIN"/>
    <property type="match status" value="1"/>
</dbReference>
<dbReference type="eggNOG" id="ENOG502SA04">
    <property type="taxonomic scope" value="Eukaryota"/>
</dbReference>
<feature type="compositionally biased region" description="Basic and acidic residues" evidence="1">
    <location>
        <begin position="94"/>
        <end position="106"/>
    </location>
</feature>
<evidence type="ECO:0000313" key="3">
    <source>
        <dbReference type="Proteomes" id="UP000030748"/>
    </source>
</evidence>
<dbReference type="Proteomes" id="UP000030748">
    <property type="component" value="Unassembled WGS sequence"/>
</dbReference>
<sequence>MDHEENQEIDSFVPVIPRLDRLDRVLKLLEDEKHSLLSSRRDFCCKTLSSALEEVQHKGTLLERLTALENRVLQLSLEIDQGNTSKSSSSTVEASKDKTVHERSDENSVTAVGQEKQDPPTIQAQEGASYADGFVRSVTAKQEIVRQRKKTRKKWLGLFRLSC</sequence>
<dbReference type="AlphaFoldDB" id="A0A022R7V1"/>
<accession>A0A022R7V1</accession>
<evidence type="ECO:0000313" key="2">
    <source>
        <dbReference type="EMBL" id="EYU34955.1"/>
    </source>
</evidence>
<reference evidence="2 3" key="1">
    <citation type="journal article" date="2013" name="Proc. Natl. Acad. Sci. U.S.A.">
        <title>Fine-scale variation in meiotic recombination in Mimulus inferred from population shotgun sequencing.</title>
        <authorList>
            <person name="Hellsten U."/>
            <person name="Wright K.M."/>
            <person name="Jenkins J."/>
            <person name="Shu S."/>
            <person name="Yuan Y."/>
            <person name="Wessler S.R."/>
            <person name="Schmutz J."/>
            <person name="Willis J.H."/>
            <person name="Rokhsar D.S."/>
        </authorList>
    </citation>
    <scope>NUCLEOTIDE SEQUENCE [LARGE SCALE GENOMIC DNA]</scope>
    <source>
        <strain evidence="3">cv. DUN x IM62</strain>
    </source>
</reference>
<evidence type="ECO:0000256" key="1">
    <source>
        <dbReference type="SAM" id="MobiDB-lite"/>
    </source>
</evidence>
<name>A0A022R7V1_ERYGU</name>
<dbReference type="PANTHER" id="PTHR34190">
    <property type="entry name" value="EXPRESSED PROTEIN"/>
    <property type="match status" value="1"/>
</dbReference>
<keyword evidence="3" id="KW-1185">Reference proteome</keyword>
<gene>
    <name evidence="2" type="ORF">MIMGU_mgv1a019005mg</name>
</gene>